<proteinExistence type="predicted"/>
<comment type="caution">
    <text evidence="5">The sequence shown here is derived from an EMBL/GenBank/DDBJ whole genome shotgun (WGS) entry which is preliminary data.</text>
</comment>
<feature type="compositionally biased region" description="Polar residues" evidence="3">
    <location>
        <begin position="425"/>
        <end position="456"/>
    </location>
</feature>
<dbReference type="GO" id="GO:0005102">
    <property type="term" value="F:signaling receptor binding"/>
    <property type="evidence" value="ECO:0007669"/>
    <property type="project" value="InterPro"/>
</dbReference>
<feature type="region of interest" description="Disordered" evidence="3">
    <location>
        <begin position="279"/>
        <end position="558"/>
    </location>
</feature>
<evidence type="ECO:0000256" key="2">
    <source>
        <dbReference type="SAM" id="Coils"/>
    </source>
</evidence>
<feature type="compositionally biased region" description="Polar residues" evidence="3">
    <location>
        <begin position="408"/>
        <end position="417"/>
    </location>
</feature>
<evidence type="ECO:0000313" key="6">
    <source>
        <dbReference type="Proteomes" id="UP000656497"/>
    </source>
</evidence>
<feature type="compositionally biased region" description="Low complexity" evidence="3">
    <location>
        <begin position="184"/>
        <end position="195"/>
    </location>
</feature>
<feature type="compositionally biased region" description="Basic and acidic residues" evidence="3">
    <location>
        <begin position="687"/>
        <end position="697"/>
    </location>
</feature>
<evidence type="ECO:0000256" key="3">
    <source>
        <dbReference type="SAM" id="MobiDB-lite"/>
    </source>
</evidence>
<feature type="region of interest" description="Disordered" evidence="3">
    <location>
        <begin position="220"/>
        <end position="265"/>
    </location>
</feature>
<accession>A0A852EGM6</accession>
<feature type="region of interest" description="Disordered" evidence="3">
    <location>
        <begin position="1017"/>
        <end position="1039"/>
    </location>
</feature>
<dbReference type="AlphaFoldDB" id="A0A852EGM6"/>
<feature type="compositionally biased region" description="Polar residues" evidence="3">
    <location>
        <begin position="525"/>
        <end position="545"/>
    </location>
</feature>
<dbReference type="Proteomes" id="UP000656497">
    <property type="component" value="Unassembled WGS sequence"/>
</dbReference>
<feature type="compositionally biased region" description="Polar residues" evidence="3">
    <location>
        <begin position="220"/>
        <end position="233"/>
    </location>
</feature>
<feature type="coiled-coil region" evidence="2">
    <location>
        <begin position="915"/>
        <end position="953"/>
    </location>
</feature>
<feature type="compositionally biased region" description="Basic and acidic residues" evidence="3">
    <location>
        <begin position="500"/>
        <end position="524"/>
    </location>
</feature>
<evidence type="ECO:0000256" key="1">
    <source>
        <dbReference type="ARBA" id="ARBA00023054"/>
    </source>
</evidence>
<feature type="compositionally biased region" description="Acidic residues" evidence="3">
    <location>
        <begin position="475"/>
        <end position="496"/>
    </location>
</feature>
<sequence length="1146" mass="125911">RTPLGASLDEQSNPLLKGMLVRNGGSFEDDLSLGAEANHLRSDTQAETCNGVLAKDRRLQFHQKGRSMNSTGSGKSSATVSSVSELLELYEEDPEEVLYNLGFGRDEPDIASKIPARFFNSSSFARGIDIKVFLNAQIQRMEVENPSFALTSRFRQIEVLTTVANAFSSLYSQVSGTPLQKIGSMNSVSSSKEASSPPPLNRSNTASRLMKTLSKLNLCSTQQADGSSSTSPSPVEKGKSPAEVGSEENDVKNESKLPKYPKKKDCPSFLATVKEEIAGSQTKAANAERPVHLPAAQEGSVPPADGQGGRLAGAQDRPCEEPGLLDSPGLSSSSSTSDSSVLTQRLSAASPGRDPCAPLANPSIMNLMLQQKDSFEMEEIQSTEGDLPHVSATHQLAVTKSRKDQLLRTASQHSDSSGFAEDSTDCSPFNQLQVQESLQGMGSSADSCDSETTVTSHSEEQKTPIAKELPCFDKFEEEEEEDDDEEEDYDDDEEDIVSQVERRKVGASSDSRRSEDRKLSDCKTEQNQGQESKSSHISETVQGEVSSKEEDISSVQKESDLLEEGSVFEFPQYHTHHILKSMQSLEGDGSSTSSVDRVQVALQRAEMRIINSPDSKARCTLLKSKDLLRKQRLWFAESGYPLRRSQSLPTALLNPVKVVSSVNVQLTPGKETLCSPPSFTYKYTQMEEDKEATSENDRSEDEAASSHPVCKSTLFIAPSSSKKEVPQAGPSRLSEDLSPTRVQSCPLHTPAAMSRSTCSLHSLPSEWQDRPLCEHMRTLSTHSVPSISGSSFSAMLSPFSCPFFPRHGVPHRPPAMNPPSTVEMQLRRVLHDIRSSLQNLSQYPVMRGQDLSAATGYTTQRSSILPLYENTFQELQVVRRNLNLFRTQMMDLELTMLRQQTTVYQHMTEEERFEADQLQSLRKSVRMELQELEMQLEERLLALEDQLRSLHMSSPYRPQAHIGLYGSRSADNLSCPSPLNVIEPVSELIREQSFLKSELGLGLGELGLETLPAEGTESVFSHGNSDSSSVCSGHTGRKAKSQSKKLYRASVALTPTPPLRAGTGQPVESSEEFADSKPEVEHKLEKIPLMPSVDEIHKAVEQEELQQVIREIKESIVGEIRREIVSGLLAAVSPQSRSATAKQDTQ</sequence>
<evidence type="ECO:0000313" key="5">
    <source>
        <dbReference type="EMBL" id="NXQ01782.1"/>
    </source>
</evidence>
<dbReference type="Pfam" id="PF14722">
    <property type="entry name" value="KRAP_IP3R_bind"/>
    <property type="match status" value="1"/>
</dbReference>
<protein>
    <submittedName>
        <fullName evidence="5">SSFA2 protein</fullName>
    </submittedName>
</protein>
<feature type="non-terminal residue" evidence="5">
    <location>
        <position position="1"/>
    </location>
</feature>
<feature type="region of interest" description="Disordered" evidence="3">
    <location>
        <begin position="184"/>
        <end position="205"/>
    </location>
</feature>
<feature type="region of interest" description="Disordered" evidence="3">
    <location>
        <begin position="687"/>
        <end position="708"/>
    </location>
</feature>
<keyword evidence="6" id="KW-1185">Reference proteome</keyword>
<evidence type="ECO:0000259" key="4">
    <source>
        <dbReference type="SMART" id="SM01257"/>
    </source>
</evidence>
<feature type="region of interest" description="Disordered" evidence="3">
    <location>
        <begin position="720"/>
        <end position="743"/>
    </location>
</feature>
<feature type="compositionally biased region" description="Polar residues" evidence="3">
    <location>
        <begin position="1018"/>
        <end position="1032"/>
    </location>
</feature>
<organism evidence="5 6">
    <name type="scientific">Vidua macroura</name>
    <name type="common">Pin-tailed whydah</name>
    <dbReference type="NCBI Taxonomy" id="187451"/>
    <lineage>
        <taxon>Eukaryota</taxon>
        <taxon>Metazoa</taxon>
        <taxon>Chordata</taxon>
        <taxon>Craniata</taxon>
        <taxon>Vertebrata</taxon>
        <taxon>Euteleostomi</taxon>
        <taxon>Archelosauria</taxon>
        <taxon>Archosauria</taxon>
        <taxon>Dinosauria</taxon>
        <taxon>Saurischia</taxon>
        <taxon>Theropoda</taxon>
        <taxon>Coelurosauria</taxon>
        <taxon>Aves</taxon>
        <taxon>Neognathae</taxon>
        <taxon>Neoaves</taxon>
        <taxon>Telluraves</taxon>
        <taxon>Australaves</taxon>
        <taxon>Passeriformes</taxon>
        <taxon>Passeroidea</taxon>
        <taxon>Estrildidae</taxon>
        <taxon>Viduinae</taxon>
        <taxon>Vidua</taxon>
    </lineage>
</organism>
<feature type="region of interest" description="Disordered" evidence="3">
    <location>
        <begin position="1055"/>
        <end position="1079"/>
    </location>
</feature>
<dbReference type="Pfam" id="PF14723">
    <property type="entry name" value="SSFA2_C"/>
    <property type="match status" value="1"/>
</dbReference>
<feature type="non-terminal residue" evidence="5">
    <location>
        <position position="1146"/>
    </location>
</feature>
<keyword evidence="1 2" id="KW-0175">Coiled coil</keyword>
<dbReference type="InterPro" id="IPR029325">
    <property type="entry name" value="ITPR-bd"/>
</dbReference>
<dbReference type="InterPro" id="IPR043444">
    <property type="entry name" value="TESPA1-like"/>
</dbReference>
<dbReference type="PANTHER" id="PTHR17469">
    <property type="entry name" value="SPERM SPECIFIC ANTIGEN 2-RELATED"/>
    <property type="match status" value="1"/>
</dbReference>
<dbReference type="PANTHER" id="PTHR17469:SF11">
    <property type="entry name" value="PROTEIN ITPRID2"/>
    <property type="match status" value="1"/>
</dbReference>
<dbReference type="InterPro" id="IPR029326">
    <property type="entry name" value="SSFA2_C"/>
</dbReference>
<name>A0A852EGM6_VIDMA</name>
<gene>
    <name evidence="5" type="primary">Ssfa2</name>
    <name evidence="5" type="ORF">VIDMAC_R13873</name>
</gene>
<reference evidence="5" key="1">
    <citation type="submission" date="2019-09" db="EMBL/GenBank/DDBJ databases">
        <title>Bird 10,000 Genomes (B10K) Project - Family phase.</title>
        <authorList>
            <person name="Zhang G."/>
        </authorList>
    </citation>
    <scope>NUCLEOTIDE SEQUENCE</scope>
    <source>
        <strain evidence="5">B10K-DU-002-50</strain>
        <tissue evidence="5">Muscle</tissue>
    </source>
</reference>
<feature type="compositionally biased region" description="Low complexity" evidence="3">
    <location>
        <begin position="322"/>
        <end position="343"/>
    </location>
</feature>
<feature type="domain" description="ITPR-interacting" evidence="4">
    <location>
        <begin position="60"/>
        <end position="217"/>
    </location>
</feature>
<dbReference type="SMART" id="SM01257">
    <property type="entry name" value="KRAP_IP3R_bind"/>
    <property type="match status" value="1"/>
</dbReference>
<dbReference type="EMBL" id="WBNN01015915">
    <property type="protein sequence ID" value="NXQ01782.1"/>
    <property type="molecule type" value="Genomic_DNA"/>
</dbReference>